<evidence type="ECO:0000256" key="2">
    <source>
        <dbReference type="ARBA" id="ARBA00022729"/>
    </source>
</evidence>
<evidence type="ECO:0000313" key="6">
    <source>
        <dbReference type="EMBL" id="MCG4962214.1"/>
    </source>
</evidence>
<dbReference type="RefSeq" id="WP_217778167.1">
    <property type="nucleotide sequence ID" value="NZ_JAHOOV010000003.1"/>
</dbReference>
<evidence type="ECO:0000256" key="1">
    <source>
        <dbReference type="ARBA" id="ARBA00004442"/>
    </source>
</evidence>
<dbReference type="Pfam" id="PF07980">
    <property type="entry name" value="SusD_RagB"/>
    <property type="match status" value="1"/>
</dbReference>
<protein>
    <submittedName>
        <fullName evidence="6">RagB/SusD family nutrient uptake outer membrane protein</fullName>
    </submittedName>
</protein>
<proteinExistence type="predicted"/>
<gene>
    <name evidence="6" type="ORF">L0P03_20565</name>
</gene>
<comment type="caution">
    <text evidence="6">The sequence shown here is derived from an EMBL/GenBank/DDBJ whole genome shotgun (WGS) entry which is preliminary data.</text>
</comment>
<accession>A0AAW5CN37</accession>
<evidence type="ECO:0000259" key="5">
    <source>
        <dbReference type="Pfam" id="PF07980"/>
    </source>
</evidence>
<keyword evidence="2" id="KW-0732">Signal</keyword>
<name>A0AAW5CN37_9BACT</name>
<dbReference type="Proteomes" id="UP001199750">
    <property type="component" value="Unassembled WGS sequence"/>
</dbReference>
<evidence type="ECO:0000256" key="3">
    <source>
        <dbReference type="ARBA" id="ARBA00023136"/>
    </source>
</evidence>
<keyword evidence="3" id="KW-0472">Membrane</keyword>
<evidence type="ECO:0000313" key="7">
    <source>
        <dbReference type="Proteomes" id="UP001199750"/>
    </source>
</evidence>
<feature type="domain" description="RagB/SusD" evidence="5">
    <location>
        <begin position="47"/>
        <end position="244"/>
    </location>
</feature>
<keyword evidence="4" id="KW-0998">Cell outer membrane</keyword>
<dbReference type="GO" id="GO:0009279">
    <property type="term" value="C:cell outer membrane"/>
    <property type="evidence" value="ECO:0007669"/>
    <property type="project" value="UniProtKB-SubCell"/>
</dbReference>
<organism evidence="6 7">
    <name type="scientific">Odoribacter splanchnicus</name>
    <dbReference type="NCBI Taxonomy" id="28118"/>
    <lineage>
        <taxon>Bacteria</taxon>
        <taxon>Pseudomonadati</taxon>
        <taxon>Bacteroidota</taxon>
        <taxon>Bacteroidia</taxon>
        <taxon>Bacteroidales</taxon>
        <taxon>Odoribacteraceae</taxon>
        <taxon>Odoribacter</taxon>
    </lineage>
</organism>
<comment type="subcellular location">
    <subcellularLocation>
        <location evidence="1">Cell outer membrane</location>
    </subcellularLocation>
</comment>
<dbReference type="EMBL" id="JAKNDN010000064">
    <property type="protein sequence ID" value="MCG4962214.1"/>
    <property type="molecule type" value="Genomic_DNA"/>
</dbReference>
<dbReference type="AlphaFoldDB" id="A0AAW5CN37"/>
<reference evidence="6" key="1">
    <citation type="submission" date="2022-01" db="EMBL/GenBank/DDBJ databases">
        <title>Collection of gut derived symbiotic bacterial strains cultured from healthy donors.</title>
        <authorList>
            <person name="Lin H."/>
            <person name="Kohout C."/>
            <person name="Waligurski E."/>
            <person name="Pamer E.G."/>
        </authorList>
    </citation>
    <scope>NUCLEOTIDE SEQUENCE</scope>
    <source>
        <strain evidence="6">DFI.1.149</strain>
    </source>
</reference>
<evidence type="ECO:0000256" key="4">
    <source>
        <dbReference type="ARBA" id="ARBA00023237"/>
    </source>
</evidence>
<sequence length="245" mass="28572">MKNDVVEVLQGEELKDLYDNPKTNKEILFAFTPANFPSRIHNLVHNYYSWYGYESSASTSGYNCVVSRDYEEIMDQEKDLRWTYFTEPSGRFNGRYNTKKYNGGKYEAFSGYYSFACPVVFIRAGEVILNRAEAYMKLGESGKALADLNYIRQRAGLSPLSGISGMELFDEIFDERRRELAFEAQTYYDYVRNGRKMERKEVSVAYSSYTARQYNEIDPQTSRRTMCLIPSEEISLNKKLVQNEY</sequence>
<dbReference type="InterPro" id="IPR012944">
    <property type="entry name" value="SusD_RagB_dom"/>
</dbReference>